<dbReference type="Proteomes" id="UP001596250">
    <property type="component" value="Unassembled WGS sequence"/>
</dbReference>
<reference evidence="3" key="1">
    <citation type="journal article" date="2019" name="Int. J. Syst. Evol. Microbiol.">
        <title>The Global Catalogue of Microorganisms (GCM) 10K type strain sequencing project: providing services to taxonomists for standard genome sequencing and annotation.</title>
        <authorList>
            <consortium name="The Broad Institute Genomics Platform"/>
            <consortium name="The Broad Institute Genome Sequencing Center for Infectious Disease"/>
            <person name="Wu L."/>
            <person name="Ma J."/>
        </authorList>
    </citation>
    <scope>NUCLEOTIDE SEQUENCE [LARGE SCALE GENOMIC DNA]</scope>
    <source>
        <strain evidence="3">CCM 8749</strain>
    </source>
</reference>
<dbReference type="InterPro" id="IPR014729">
    <property type="entry name" value="Rossmann-like_a/b/a_fold"/>
</dbReference>
<dbReference type="InterPro" id="IPR003848">
    <property type="entry name" value="DUF218"/>
</dbReference>
<evidence type="ECO:0000259" key="1">
    <source>
        <dbReference type="Pfam" id="PF02698"/>
    </source>
</evidence>
<gene>
    <name evidence="2" type="ORF">ACFPXP_13940</name>
</gene>
<accession>A0ABW1IR16</accession>
<keyword evidence="3" id="KW-1185">Reference proteome</keyword>
<comment type="caution">
    <text evidence="2">The sequence shown here is derived from an EMBL/GenBank/DDBJ whole genome shotgun (WGS) entry which is preliminary data.</text>
</comment>
<dbReference type="Gene3D" id="3.40.50.620">
    <property type="entry name" value="HUPs"/>
    <property type="match status" value="1"/>
</dbReference>
<organism evidence="2 3">
    <name type="scientific">Marinicrinis lubricantis</name>
    <dbReference type="NCBI Taxonomy" id="2086470"/>
    <lineage>
        <taxon>Bacteria</taxon>
        <taxon>Bacillati</taxon>
        <taxon>Bacillota</taxon>
        <taxon>Bacilli</taxon>
        <taxon>Bacillales</taxon>
        <taxon>Paenibacillaceae</taxon>
    </lineage>
</organism>
<feature type="domain" description="DUF218" evidence="1">
    <location>
        <begin position="27"/>
        <end position="158"/>
    </location>
</feature>
<dbReference type="EMBL" id="JBHSQV010000164">
    <property type="protein sequence ID" value="MFC5987503.1"/>
    <property type="molecule type" value="Genomic_DNA"/>
</dbReference>
<evidence type="ECO:0000313" key="2">
    <source>
        <dbReference type="EMBL" id="MFC5987503.1"/>
    </source>
</evidence>
<dbReference type="InterPro" id="IPR051599">
    <property type="entry name" value="Cell_Envelope_Assoc"/>
</dbReference>
<dbReference type="Pfam" id="PF02698">
    <property type="entry name" value="DUF218"/>
    <property type="match status" value="1"/>
</dbReference>
<protein>
    <submittedName>
        <fullName evidence="2">YdcF family protein</fullName>
    </submittedName>
</protein>
<evidence type="ECO:0000313" key="3">
    <source>
        <dbReference type="Proteomes" id="UP001596250"/>
    </source>
</evidence>
<dbReference type="CDD" id="cd06259">
    <property type="entry name" value="YdcF-like"/>
    <property type="match status" value="1"/>
</dbReference>
<sequence>MSKSKDVKPFDCITDFIFVETDLEPSDVILVPGSSHPPLMEKAAELYHQGFAPYILPSGGSTLHVETTEWEFLRQIGMASGVPQERILEEDRATNTFENARYSYAVLQETGVKHEKIILVCKAGHARRALMSYQTVFPRETIFGVAPVADRNGLNKENWFMTEEGIKRVMTEVQKIGKYFPHHIPNWVN</sequence>
<proteinExistence type="predicted"/>
<dbReference type="PANTHER" id="PTHR30336:SF20">
    <property type="entry name" value="DUF218 DOMAIN-CONTAINING PROTEIN"/>
    <property type="match status" value="1"/>
</dbReference>
<name>A0ABW1IR16_9BACL</name>
<dbReference type="PANTHER" id="PTHR30336">
    <property type="entry name" value="INNER MEMBRANE PROTEIN, PROBABLE PERMEASE"/>
    <property type="match status" value="1"/>
</dbReference>
<dbReference type="RefSeq" id="WP_379894897.1">
    <property type="nucleotide sequence ID" value="NZ_CBCSCT010000039.1"/>
</dbReference>